<keyword evidence="2" id="KW-1185">Reference proteome</keyword>
<organism evidence="1 2">
    <name type="scientific">Trichinella pseudospiralis</name>
    <name type="common">Parasitic roundworm</name>
    <dbReference type="NCBI Taxonomy" id="6337"/>
    <lineage>
        <taxon>Eukaryota</taxon>
        <taxon>Metazoa</taxon>
        <taxon>Ecdysozoa</taxon>
        <taxon>Nematoda</taxon>
        <taxon>Enoplea</taxon>
        <taxon>Dorylaimia</taxon>
        <taxon>Trichinellida</taxon>
        <taxon>Trichinellidae</taxon>
        <taxon>Trichinella</taxon>
    </lineage>
</organism>
<dbReference type="EMBL" id="JYDT01000123">
    <property type="protein sequence ID" value="KRY84079.1"/>
    <property type="molecule type" value="Genomic_DNA"/>
</dbReference>
<reference evidence="1 2" key="1">
    <citation type="submission" date="2015-01" db="EMBL/GenBank/DDBJ databases">
        <title>Evolution of Trichinella species and genotypes.</title>
        <authorList>
            <person name="Korhonen P.K."/>
            <person name="Edoardo P."/>
            <person name="Giuseppe L.R."/>
            <person name="Gasser R.B."/>
        </authorList>
    </citation>
    <scope>NUCLEOTIDE SEQUENCE [LARGE SCALE GENOMIC DNA]</scope>
    <source>
        <strain evidence="1">ISS470</strain>
    </source>
</reference>
<comment type="caution">
    <text evidence="1">The sequence shown here is derived from an EMBL/GenBank/DDBJ whole genome shotgun (WGS) entry which is preliminary data.</text>
</comment>
<evidence type="ECO:0000313" key="2">
    <source>
        <dbReference type="Proteomes" id="UP000054995"/>
    </source>
</evidence>
<proteinExistence type="predicted"/>
<dbReference type="AlphaFoldDB" id="A0A0V1FE91"/>
<sequence length="69" mass="8235">MTFLIGRFRCNVETGRDINSSFFYCFVEKDFVVDFIMHVNEEEVDLHLSTCCLMFQLCRFFLCTIDIQC</sequence>
<gene>
    <name evidence="1" type="ORF">T4D_8937</name>
</gene>
<protein>
    <submittedName>
        <fullName evidence="1">Uncharacterized protein</fullName>
    </submittedName>
</protein>
<name>A0A0V1FE91_TRIPS</name>
<accession>A0A0V1FE91</accession>
<evidence type="ECO:0000313" key="1">
    <source>
        <dbReference type="EMBL" id="KRY84079.1"/>
    </source>
</evidence>
<dbReference type="Proteomes" id="UP000054995">
    <property type="component" value="Unassembled WGS sequence"/>
</dbReference>